<dbReference type="GO" id="GO:0016705">
    <property type="term" value="F:oxidoreductase activity, acting on paired donors, with incorporation or reduction of molecular oxygen"/>
    <property type="evidence" value="ECO:0007669"/>
    <property type="project" value="InterPro"/>
</dbReference>
<dbReference type="GO" id="GO:0005506">
    <property type="term" value="F:iron ion binding"/>
    <property type="evidence" value="ECO:0007669"/>
    <property type="project" value="InterPro"/>
</dbReference>
<dbReference type="PRINTS" id="PR00385">
    <property type="entry name" value="P450"/>
</dbReference>
<dbReference type="AlphaFoldDB" id="A0AAN6WWG0"/>
<dbReference type="PANTHER" id="PTHR24287">
    <property type="entry name" value="P450, PUTATIVE (EUROFUNG)-RELATED"/>
    <property type="match status" value="1"/>
</dbReference>
<dbReference type="GO" id="GO:0004497">
    <property type="term" value="F:monooxygenase activity"/>
    <property type="evidence" value="ECO:0007669"/>
    <property type="project" value="UniProtKB-KW"/>
</dbReference>
<feature type="binding site" description="axial binding residue" evidence="7">
    <location>
        <position position="306"/>
    </location>
    <ligand>
        <name>heme</name>
        <dbReference type="ChEBI" id="CHEBI:30413"/>
    </ligand>
    <ligandPart>
        <name>Fe</name>
        <dbReference type="ChEBI" id="CHEBI:18248"/>
    </ligandPart>
</feature>
<dbReference type="PANTHER" id="PTHR24287:SF17">
    <property type="entry name" value="P450, PUTATIVE (EUROFUNG)-RELATED"/>
    <property type="match status" value="1"/>
</dbReference>
<name>A0AAN6WWG0_9PEZI</name>
<dbReference type="InterPro" id="IPR017972">
    <property type="entry name" value="Cyt_P450_CS"/>
</dbReference>
<dbReference type="GO" id="GO:0020037">
    <property type="term" value="F:heme binding"/>
    <property type="evidence" value="ECO:0007669"/>
    <property type="project" value="InterPro"/>
</dbReference>
<dbReference type="Proteomes" id="UP001302126">
    <property type="component" value="Unassembled WGS sequence"/>
</dbReference>
<accession>A0AAN6WWG0</accession>
<sequence>MAAACFDRHINNFLNTIPADGETFDAQSKCMDMTMDSSTDFLLGCSTNNLVKPSPESRPITADFEFSARESAYRARLGSLLYFLPHGERDRSVKRLREYVRSYMNRAAEEKAKAAGGPEDAKERGYVFLDELLKQNPSEEYTIDTILSILLAGRDTTAAALTALFYFLARSPEVVEKLREEIAEAGAESPSFDTLKNMKYLNNIVKEGVVPIPANMFGAALRLFPPISTNSRMTNKETILPRGGGPDGKLPILVPKGTSVRFSSCALQRSQEVYGPDADEFRPERWESSLRAGWSYIPFSGGPRICIGQQFALTQVLYTLYKFFGEFQSIEARDPMPLGVRSSLSSSFANGCLISVKRARGK</sequence>
<keyword evidence="7 8" id="KW-0349">Heme</keyword>
<keyword evidence="5 7" id="KW-0408">Iron</keyword>
<protein>
    <submittedName>
        <fullName evidence="9">Cytochrome P450</fullName>
    </submittedName>
</protein>
<evidence type="ECO:0000256" key="3">
    <source>
        <dbReference type="ARBA" id="ARBA00022723"/>
    </source>
</evidence>
<keyword evidence="6 8" id="KW-0503">Monooxygenase</keyword>
<dbReference type="Gene3D" id="1.10.630.10">
    <property type="entry name" value="Cytochrome P450"/>
    <property type="match status" value="1"/>
</dbReference>
<dbReference type="SUPFAM" id="SSF48264">
    <property type="entry name" value="Cytochrome P450"/>
    <property type="match status" value="1"/>
</dbReference>
<dbReference type="InterPro" id="IPR001128">
    <property type="entry name" value="Cyt_P450"/>
</dbReference>
<keyword evidence="10" id="KW-1185">Reference proteome</keyword>
<evidence type="ECO:0000313" key="10">
    <source>
        <dbReference type="Proteomes" id="UP001302126"/>
    </source>
</evidence>
<gene>
    <name evidence="9" type="ORF">QBC35DRAFT_380890</name>
</gene>
<reference evidence="9" key="2">
    <citation type="submission" date="2023-05" db="EMBL/GenBank/DDBJ databases">
        <authorList>
            <consortium name="Lawrence Berkeley National Laboratory"/>
            <person name="Steindorff A."/>
            <person name="Hensen N."/>
            <person name="Bonometti L."/>
            <person name="Westerberg I."/>
            <person name="Brannstrom I.O."/>
            <person name="Guillou S."/>
            <person name="Cros-Aarteil S."/>
            <person name="Calhoun S."/>
            <person name="Haridas S."/>
            <person name="Kuo A."/>
            <person name="Mondo S."/>
            <person name="Pangilinan J."/>
            <person name="Riley R."/>
            <person name="Labutti K."/>
            <person name="Andreopoulos B."/>
            <person name="Lipzen A."/>
            <person name="Chen C."/>
            <person name="Yanf M."/>
            <person name="Daum C."/>
            <person name="Ng V."/>
            <person name="Clum A."/>
            <person name="Ohm R."/>
            <person name="Martin F."/>
            <person name="Silar P."/>
            <person name="Natvig D."/>
            <person name="Lalanne C."/>
            <person name="Gautier V."/>
            <person name="Ament-Velasquez S.L."/>
            <person name="Kruys A."/>
            <person name="Hutchinson M.I."/>
            <person name="Powell A.J."/>
            <person name="Barry K."/>
            <person name="Miller A.N."/>
            <person name="Grigoriev I.V."/>
            <person name="Debuchy R."/>
            <person name="Gladieux P."/>
            <person name="Thoren M.H."/>
            <person name="Johannesson H."/>
        </authorList>
    </citation>
    <scope>NUCLEOTIDE SEQUENCE</scope>
    <source>
        <strain evidence="9">PSN309</strain>
    </source>
</reference>
<dbReference type="InterPro" id="IPR047146">
    <property type="entry name" value="Cyt_P450_E_CYP52_fungi"/>
</dbReference>
<evidence type="ECO:0000256" key="8">
    <source>
        <dbReference type="RuleBase" id="RU000461"/>
    </source>
</evidence>
<evidence type="ECO:0000256" key="1">
    <source>
        <dbReference type="ARBA" id="ARBA00001971"/>
    </source>
</evidence>
<dbReference type="PRINTS" id="PR00463">
    <property type="entry name" value="EP450I"/>
</dbReference>
<keyword evidence="4 8" id="KW-0560">Oxidoreductase</keyword>
<dbReference type="InterPro" id="IPR036396">
    <property type="entry name" value="Cyt_P450_sf"/>
</dbReference>
<comment type="cofactor">
    <cofactor evidence="1 7">
        <name>heme</name>
        <dbReference type="ChEBI" id="CHEBI:30413"/>
    </cofactor>
</comment>
<organism evidence="9 10">
    <name type="scientific">Podospora australis</name>
    <dbReference type="NCBI Taxonomy" id="1536484"/>
    <lineage>
        <taxon>Eukaryota</taxon>
        <taxon>Fungi</taxon>
        <taxon>Dikarya</taxon>
        <taxon>Ascomycota</taxon>
        <taxon>Pezizomycotina</taxon>
        <taxon>Sordariomycetes</taxon>
        <taxon>Sordariomycetidae</taxon>
        <taxon>Sordariales</taxon>
        <taxon>Podosporaceae</taxon>
        <taxon>Podospora</taxon>
    </lineage>
</organism>
<dbReference type="Pfam" id="PF00067">
    <property type="entry name" value="p450"/>
    <property type="match status" value="1"/>
</dbReference>
<dbReference type="PROSITE" id="PS00086">
    <property type="entry name" value="CYTOCHROME_P450"/>
    <property type="match status" value="1"/>
</dbReference>
<reference evidence="9" key="1">
    <citation type="journal article" date="2023" name="Mol. Phylogenet. Evol.">
        <title>Genome-scale phylogeny and comparative genomics of the fungal order Sordariales.</title>
        <authorList>
            <person name="Hensen N."/>
            <person name="Bonometti L."/>
            <person name="Westerberg I."/>
            <person name="Brannstrom I.O."/>
            <person name="Guillou S."/>
            <person name="Cros-Aarteil S."/>
            <person name="Calhoun S."/>
            <person name="Haridas S."/>
            <person name="Kuo A."/>
            <person name="Mondo S."/>
            <person name="Pangilinan J."/>
            <person name="Riley R."/>
            <person name="LaButti K."/>
            <person name="Andreopoulos B."/>
            <person name="Lipzen A."/>
            <person name="Chen C."/>
            <person name="Yan M."/>
            <person name="Daum C."/>
            <person name="Ng V."/>
            <person name="Clum A."/>
            <person name="Steindorff A."/>
            <person name="Ohm R.A."/>
            <person name="Martin F."/>
            <person name="Silar P."/>
            <person name="Natvig D.O."/>
            <person name="Lalanne C."/>
            <person name="Gautier V."/>
            <person name="Ament-Velasquez S.L."/>
            <person name="Kruys A."/>
            <person name="Hutchinson M.I."/>
            <person name="Powell A.J."/>
            <person name="Barry K."/>
            <person name="Miller A.N."/>
            <person name="Grigoriev I.V."/>
            <person name="Debuchy R."/>
            <person name="Gladieux P."/>
            <person name="Hiltunen Thoren M."/>
            <person name="Johannesson H."/>
        </authorList>
    </citation>
    <scope>NUCLEOTIDE SEQUENCE</scope>
    <source>
        <strain evidence="9">PSN309</strain>
    </source>
</reference>
<evidence type="ECO:0000256" key="7">
    <source>
        <dbReference type="PIRSR" id="PIRSR602401-1"/>
    </source>
</evidence>
<evidence type="ECO:0000256" key="4">
    <source>
        <dbReference type="ARBA" id="ARBA00023002"/>
    </source>
</evidence>
<proteinExistence type="inferred from homology"/>
<dbReference type="EMBL" id="MU864378">
    <property type="protein sequence ID" value="KAK4189236.1"/>
    <property type="molecule type" value="Genomic_DNA"/>
</dbReference>
<evidence type="ECO:0000256" key="5">
    <source>
        <dbReference type="ARBA" id="ARBA00023004"/>
    </source>
</evidence>
<dbReference type="InterPro" id="IPR002401">
    <property type="entry name" value="Cyt_P450_E_grp-I"/>
</dbReference>
<comment type="caution">
    <text evidence="9">The sequence shown here is derived from an EMBL/GenBank/DDBJ whole genome shotgun (WGS) entry which is preliminary data.</text>
</comment>
<evidence type="ECO:0000313" key="9">
    <source>
        <dbReference type="EMBL" id="KAK4189236.1"/>
    </source>
</evidence>
<evidence type="ECO:0000256" key="2">
    <source>
        <dbReference type="ARBA" id="ARBA00010617"/>
    </source>
</evidence>
<keyword evidence="3 7" id="KW-0479">Metal-binding</keyword>
<evidence type="ECO:0000256" key="6">
    <source>
        <dbReference type="ARBA" id="ARBA00023033"/>
    </source>
</evidence>
<comment type="similarity">
    <text evidence="2 8">Belongs to the cytochrome P450 family.</text>
</comment>